<evidence type="ECO:0000313" key="2">
    <source>
        <dbReference type="Proteomes" id="UP000237000"/>
    </source>
</evidence>
<proteinExistence type="predicted"/>
<dbReference type="Pfam" id="PF07207">
    <property type="entry name" value="Lir1"/>
    <property type="match status" value="1"/>
</dbReference>
<dbReference type="EMBL" id="JXTC01000071">
    <property type="protein sequence ID" value="PON91797.1"/>
    <property type="molecule type" value="Genomic_DNA"/>
</dbReference>
<dbReference type="InParanoid" id="A0A2P5F1Y0"/>
<name>A0A2P5F1Y0_TREOI</name>
<dbReference type="Proteomes" id="UP000237000">
    <property type="component" value="Unassembled WGS sequence"/>
</dbReference>
<dbReference type="STRING" id="63057.A0A2P5F1Y0"/>
<comment type="caution">
    <text evidence="1">The sequence shown here is derived from an EMBL/GenBank/DDBJ whole genome shotgun (WGS) entry which is preliminary data.</text>
</comment>
<reference evidence="2" key="1">
    <citation type="submission" date="2016-06" db="EMBL/GenBank/DDBJ databases">
        <title>Parallel loss of symbiosis genes in relatives of nitrogen-fixing non-legume Parasponia.</title>
        <authorList>
            <person name="Van Velzen R."/>
            <person name="Holmer R."/>
            <person name="Bu F."/>
            <person name="Rutten L."/>
            <person name="Van Zeijl A."/>
            <person name="Liu W."/>
            <person name="Santuari L."/>
            <person name="Cao Q."/>
            <person name="Sharma T."/>
            <person name="Shen D."/>
            <person name="Roswanjaya Y."/>
            <person name="Wardhani T."/>
            <person name="Kalhor M.S."/>
            <person name="Jansen J."/>
            <person name="Van den Hoogen J."/>
            <person name="Gungor B."/>
            <person name="Hartog M."/>
            <person name="Hontelez J."/>
            <person name="Verver J."/>
            <person name="Yang W.-C."/>
            <person name="Schijlen E."/>
            <person name="Repin R."/>
            <person name="Schilthuizen M."/>
            <person name="Schranz E."/>
            <person name="Heidstra R."/>
            <person name="Miyata K."/>
            <person name="Fedorova E."/>
            <person name="Kohlen W."/>
            <person name="Bisseling T."/>
            <person name="Smit S."/>
            <person name="Geurts R."/>
        </authorList>
    </citation>
    <scope>NUCLEOTIDE SEQUENCE [LARGE SCALE GENOMIC DNA]</scope>
    <source>
        <strain evidence="2">cv. RG33-2</strain>
    </source>
</reference>
<protein>
    <submittedName>
        <fullName evidence="1">Light regulated Lir</fullName>
    </submittedName>
</protein>
<organism evidence="1 2">
    <name type="scientific">Trema orientale</name>
    <name type="common">Charcoal tree</name>
    <name type="synonym">Celtis orientalis</name>
    <dbReference type="NCBI Taxonomy" id="63057"/>
    <lineage>
        <taxon>Eukaryota</taxon>
        <taxon>Viridiplantae</taxon>
        <taxon>Streptophyta</taxon>
        <taxon>Embryophyta</taxon>
        <taxon>Tracheophyta</taxon>
        <taxon>Spermatophyta</taxon>
        <taxon>Magnoliopsida</taxon>
        <taxon>eudicotyledons</taxon>
        <taxon>Gunneridae</taxon>
        <taxon>Pentapetalae</taxon>
        <taxon>rosids</taxon>
        <taxon>fabids</taxon>
        <taxon>Rosales</taxon>
        <taxon>Cannabaceae</taxon>
        <taxon>Trema</taxon>
    </lineage>
</organism>
<keyword evidence="2" id="KW-1185">Reference proteome</keyword>
<dbReference type="InterPro" id="IPR009856">
    <property type="entry name" value="Lir1"/>
</dbReference>
<evidence type="ECO:0000313" key="1">
    <source>
        <dbReference type="EMBL" id="PON91797.1"/>
    </source>
</evidence>
<dbReference type="AlphaFoldDB" id="A0A2P5F1Y0"/>
<gene>
    <name evidence="1" type="ORF">TorRG33x02_123950</name>
</gene>
<dbReference type="GO" id="GO:0009507">
    <property type="term" value="C:chloroplast"/>
    <property type="evidence" value="ECO:0007669"/>
    <property type="project" value="InterPro"/>
</dbReference>
<dbReference type="PANTHER" id="PTHR36762">
    <property type="entry name" value="LIGHT-REGULATED PROTEIN 1, CHLOROPLASTIC"/>
    <property type="match status" value="1"/>
</dbReference>
<dbReference type="PANTHER" id="PTHR36762:SF2">
    <property type="entry name" value="LIGHT-REGULATED PROTEIN 1, CHLOROPLASTIC"/>
    <property type="match status" value="1"/>
</dbReference>
<accession>A0A2P5F1Y0</accession>
<sequence>MQATLNLPPSPPLHLIIAPTKSMALPWNPLVTTTKLQTTTFRRLQLKPTAAANDAAATVDYSSITSVFPAEACETIGGEACDVEMYPEGKLSPEPSTTAAATTALEPVDRDYLQYDDPKTVFPGEACDDLGGEFCEPEYQTGVY</sequence>
<dbReference type="OrthoDB" id="2011897at2759"/>